<dbReference type="SUPFAM" id="SSF143517">
    <property type="entry name" value="TRCF domain-like"/>
    <property type="match status" value="1"/>
</dbReference>
<dbReference type="InterPro" id="IPR027417">
    <property type="entry name" value="P-loop_NTPase"/>
</dbReference>
<dbReference type="InterPro" id="IPR003711">
    <property type="entry name" value="CarD-like/TRCF_RID"/>
</dbReference>
<sequence>MSLTGLRTALDQEPTFANVLAQASRSASERSAETVIGAAEGLRAPLLAQIADGLSTATSAGGAGREGNHAPVVLAMTATDREAEDLEAVLGSYIDPRSVTRFPAWETLPHERLSPRSDTVGQRLAVLRRMSEADDDVRVVIAPVRSVLQPISASLESMKPVRLEVGEEHDFEETVEALSAAAYSRVDLVTKRGEFAVRGGIIDVFSPVEDHPVRIDFFGDEIDTMKWFAVADQRTFTPKGEEDPTELIAPPCREILITPNVMSRAAKLKDTLPGAESMLERIAGGIYVEGMESLAPLLVDEMTTLIASLPSDSMTVLLEPEKIRARAADLVATNEEFLLAAWEQASNGQQAPIDINETGLAQASFMAVADARHEALDLGHGWWSITSLGVDEAIEDEADSLTIAVRAPLTFAGNVDAMLEVVGDHVRNGWQVVAVTDGPGPLNRLAELFQSADLPAARRDDLTEEPQAGIIELTTAPHGTGFVLEDAKIALLTESDVLGKASPYTTRDMRKLPARRRRNAVDPLALKPGDYVVHEQHGIGQFVELIQRPIAGAMIKPGQPKPMKEYLVLEYASSKRGAPRDRLFVPTDQLDQVTNYVGGDAPTLSKMGGSDWAKTKSKARKAVKEIAADLIRLYSARMASRGHAFGPDTPWQRELEEAFPYVETPDQLTTINEVKHDMEREIPMDRLISGDVGYGKTEVAVRAAFKAVQDGKQVAILVPTTLLAQQHSETFTERFSGFPVRVSTLSRFQTPKESKAVESGISDGSIDVVIGTHRLLSSDITFKDLGLVIIDEEQRFGVEHKEKLKTLRTNVDVLAMSATPIPRTLEMSLTGIRETSTLATPPEERHPVLTFVGPHTEKQVAAAVRRELMREGQVFYVHNRVSSIDRVASDLQKLVPEARIAVAHGQMSEARLEQIIVDFWEKRFDVLVCTTIVETGLDISNANTLIVDRANNYGLSQLHQLRGRVGRGRERAYAYFLYPLEKPLGEVALERLKAVAAHNELGAGMQLAMKDLEIRGAGNLLGGEQSGHIAGVGFDLYLRLVGEAVADYRGEDQEEAPAEMKIELPVDAHLPHDYVPGERLRLEAYRNLAAAASDEAVDDVAAELRDRYGELPQPAENLLKIARLRIKARAAGLTEIMVMGPKIRFYPVDLAESRQMRLDRMYPQSITKVVQGTEQKQVLVPKPKSAPVGGKDLVDDEILDWAESFIDAILA</sequence>
<gene>
    <name evidence="13 16" type="primary">mfd</name>
    <name evidence="16" type="ORF">GMA10_07115</name>
</gene>
<dbReference type="Gene3D" id="2.40.10.170">
    <property type="match status" value="1"/>
</dbReference>
<dbReference type="FunFam" id="3.40.50.300:FF:000546">
    <property type="entry name" value="Transcription-repair-coupling factor"/>
    <property type="match status" value="1"/>
</dbReference>
<evidence type="ECO:0000256" key="13">
    <source>
        <dbReference type="HAMAP-Rule" id="MF_00969"/>
    </source>
</evidence>
<keyword evidence="9 13" id="KW-0234">DNA repair</keyword>
<evidence type="ECO:0000313" key="17">
    <source>
        <dbReference type="Proteomes" id="UP000462152"/>
    </source>
</evidence>
<evidence type="ECO:0000256" key="2">
    <source>
        <dbReference type="ARBA" id="ARBA00022490"/>
    </source>
</evidence>
<comment type="function">
    <text evidence="13">Couples transcription and DNA repair by recognizing RNA polymerase (RNAP) stalled at DNA lesions. Mediates ATP-dependent release of RNAP and its truncated transcript from the DNA, and recruitment of nucleotide excision repair machinery to the damaged site.</text>
</comment>
<evidence type="ECO:0000256" key="5">
    <source>
        <dbReference type="ARBA" id="ARBA00022801"/>
    </source>
</evidence>
<dbReference type="FunFam" id="3.40.50.300:FF:000300">
    <property type="entry name" value="Transcription-repair-coupling factor"/>
    <property type="match status" value="1"/>
</dbReference>
<accession>A0A7K1LIG1</accession>
<evidence type="ECO:0000256" key="3">
    <source>
        <dbReference type="ARBA" id="ARBA00022741"/>
    </source>
</evidence>
<dbReference type="InterPro" id="IPR004576">
    <property type="entry name" value="Mfd"/>
</dbReference>
<dbReference type="InterPro" id="IPR047112">
    <property type="entry name" value="RecG/Mfd"/>
</dbReference>
<evidence type="ECO:0000259" key="15">
    <source>
        <dbReference type="PROSITE" id="PS51194"/>
    </source>
</evidence>
<dbReference type="SMART" id="SM00982">
    <property type="entry name" value="TRCF"/>
    <property type="match status" value="1"/>
</dbReference>
<evidence type="ECO:0000256" key="4">
    <source>
        <dbReference type="ARBA" id="ARBA00022763"/>
    </source>
</evidence>
<dbReference type="GO" id="GO:0003684">
    <property type="term" value="F:damaged DNA binding"/>
    <property type="evidence" value="ECO:0007669"/>
    <property type="project" value="InterPro"/>
</dbReference>
<evidence type="ECO:0000256" key="1">
    <source>
        <dbReference type="ARBA" id="ARBA00004496"/>
    </source>
</evidence>
<dbReference type="RefSeq" id="WP_129315095.1">
    <property type="nucleotide sequence ID" value="NZ_NOIQ01000003.1"/>
</dbReference>
<keyword evidence="2 13" id="KW-0963">Cytoplasm</keyword>
<protein>
    <recommendedName>
        <fullName evidence="12 13">Transcription-repair-coupling factor</fullName>
        <shortName evidence="13">TRCF</shortName>
        <ecNumber evidence="13">3.6.4.-</ecNumber>
    </recommendedName>
</protein>
<dbReference type="Gene3D" id="3.40.50.300">
    <property type="entry name" value="P-loop containing nucleotide triphosphate hydrolases"/>
    <property type="match status" value="2"/>
</dbReference>
<dbReference type="GO" id="GO:0000716">
    <property type="term" value="P:transcription-coupled nucleotide-excision repair, DNA damage recognition"/>
    <property type="evidence" value="ECO:0007669"/>
    <property type="project" value="UniProtKB-UniRule"/>
</dbReference>
<comment type="subcellular location">
    <subcellularLocation>
        <location evidence="1 13">Cytoplasm</location>
    </subcellularLocation>
</comment>
<organism evidence="16 17">
    <name type="scientific">Rothia koreensis</name>
    <dbReference type="NCBI Taxonomy" id="592378"/>
    <lineage>
        <taxon>Bacteria</taxon>
        <taxon>Bacillati</taxon>
        <taxon>Actinomycetota</taxon>
        <taxon>Actinomycetes</taxon>
        <taxon>Micrococcales</taxon>
        <taxon>Micrococcaceae</taxon>
        <taxon>Rothia</taxon>
    </lineage>
</organism>
<evidence type="ECO:0000256" key="7">
    <source>
        <dbReference type="ARBA" id="ARBA00022840"/>
    </source>
</evidence>
<keyword evidence="4 13" id="KW-0227">DNA damage</keyword>
<dbReference type="PANTHER" id="PTHR47964:SF1">
    <property type="entry name" value="ATP-DEPENDENT DNA HELICASE HOMOLOG RECG, CHLOROPLASTIC"/>
    <property type="match status" value="1"/>
</dbReference>
<dbReference type="GO" id="GO:0005524">
    <property type="term" value="F:ATP binding"/>
    <property type="evidence" value="ECO:0007669"/>
    <property type="project" value="UniProtKB-UniRule"/>
</dbReference>
<keyword evidence="8 13" id="KW-0238">DNA-binding</keyword>
<dbReference type="SUPFAM" id="SSF141259">
    <property type="entry name" value="CarD-like"/>
    <property type="match status" value="1"/>
</dbReference>
<evidence type="ECO:0000313" key="16">
    <source>
        <dbReference type="EMBL" id="MUN54981.1"/>
    </source>
</evidence>
<dbReference type="Proteomes" id="UP000462152">
    <property type="component" value="Unassembled WGS sequence"/>
</dbReference>
<dbReference type="OrthoDB" id="9804325at2"/>
<dbReference type="Pfam" id="PF03461">
    <property type="entry name" value="TRCF"/>
    <property type="match status" value="1"/>
</dbReference>
<dbReference type="Pfam" id="PF02559">
    <property type="entry name" value="CarD_TRCF_RID"/>
    <property type="match status" value="1"/>
</dbReference>
<dbReference type="Gene3D" id="3.90.1150.50">
    <property type="entry name" value="Transcription-repair-coupling factor, D7 domain"/>
    <property type="match status" value="1"/>
</dbReference>
<dbReference type="PROSITE" id="PS51194">
    <property type="entry name" value="HELICASE_CTER"/>
    <property type="match status" value="1"/>
</dbReference>
<dbReference type="Pfam" id="PF17757">
    <property type="entry name" value="UvrB_inter"/>
    <property type="match status" value="1"/>
</dbReference>
<dbReference type="InterPro" id="IPR037235">
    <property type="entry name" value="TRCF-like_C_D7"/>
</dbReference>
<dbReference type="Gene3D" id="3.30.2060.10">
    <property type="entry name" value="Penicillin-binding protein 1b domain"/>
    <property type="match status" value="1"/>
</dbReference>
<evidence type="ECO:0000256" key="12">
    <source>
        <dbReference type="ARBA" id="ARBA00070128"/>
    </source>
</evidence>
<dbReference type="PANTHER" id="PTHR47964">
    <property type="entry name" value="ATP-DEPENDENT DNA HELICASE HOMOLOG RECG, CHLOROPLASTIC"/>
    <property type="match status" value="1"/>
</dbReference>
<comment type="similarity">
    <text evidence="10 13">In the N-terminal section; belongs to the UvrB family.</text>
</comment>
<evidence type="ECO:0000256" key="8">
    <source>
        <dbReference type="ARBA" id="ARBA00023125"/>
    </source>
</evidence>
<keyword evidence="3 13" id="KW-0547">Nucleotide-binding</keyword>
<evidence type="ECO:0000256" key="6">
    <source>
        <dbReference type="ARBA" id="ARBA00022806"/>
    </source>
</evidence>
<dbReference type="NCBIfam" id="TIGR00580">
    <property type="entry name" value="mfd"/>
    <property type="match status" value="1"/>
</dbReference>
<keyword evidence="17" id="KW-1185">Reference proteome</keyword>
<dbReference type="InterPro" id="IPR014001">
    <property type="entry name" value="Helicase_ATP-bd"/>
</dbReference>
<keyword evidence="6" id="KW-0347">Helicase</keyword>
<dbReference type="HAMAP" id="MF_00969">
    <property type="entry name" value="TRCF"/>
    <property type="match status" value="1"/>
</dbReference>
<dbReference type="Pfam" id="PF00270">
    <property type="entry name" value="DEAD"/>
    <property type="match status" value="1"/>
</dbReference>
<evidence type="ECO:0000256" key="9">
    <source>
        <dbReference type="ARBA" id="ARBA00023204"/>
    </source>
</evidence>
<dbReference type="Gene3D" id="3.40.50.11180">
    <property type="match status" value="1"/>
</dbReference>
<keyword evidence="7 13" id="KW-0067">ATP-binding</keyword>
<evidence type="ECO:0000256" key="11">
    <source>
        <dbReference type="ARBA" id="ARBA00061399"/>
    </source>
</evidence>
<comment type="caution">
    <text evidence="16">The sequence shown here is derived from an EMBL/GenBank/DDBJ whole genome shotgun (WGS) entry which is preliminary data.</text>
</comment>
<dbReference type="SUPFAM" id="SSF52540">
    <property type="entry name" value="P-loop containing nucleoside triphosphate hydrolases"/>
    <property type="match status" value="4"/>
</dbReference>
<comment type="similarity">
    <text evidence="11 13">In the C-terminal section; belongs to the helicase family. RecG subfamily.</text>
</comment>
<dbReference type="EMBL" id="WOGT01000003">
    <property type="protein sequence ID" value="MUN54981.1"/>
    <property type="molecule type" value="Genomic_DNA"/>
</dbReference>
<dbReference type="InterPro" id="IPR041471">
    <property type="entry name" value="UvrB_inter"/>
</dbReference>
<dbReference type="EC" id="3.6.4.-" evidence="13"/>
<name>A0A7K1LIG1_9MICC</name>
<dbReference type="GO" id="GO:0003678">
    <property type="term" value="F:DNA helicase activity"/>
    <property type="evidence" value="ECO:0007669"/>
    <property type="project" value="TreeGrafter"/>
</dbReference>
<dbReference type="SMART" id="SM01058">
    <property type="entry name" value="CarD_TRCF"/>
    <property type="match status" value="1"/>
</dbReference>
<evidence type="ECO:0000259" key="14">
    <source>
        <dbReference type="PROSITE" id="PS51192"/>
    </source>
</evidence>
<dbReference type="PROSITE" id="PS51192">
    <property type="entry name" value="HELICASE_ATP_BIND_1"/>
    <property type="match status" value="1"/>
</dbReference>
<keyword evidence="5 13" id="KW-0378">Hydrolase</keyword>
<dbReference type="GO" id="GO:0005737">
    <property type="term" value="C:cytoplasm"/>
    <property type="evidence" value="ECO:0007669"/>
    <property type="project" value="UniProtKB-SubCell"/>
</dbReference>
<reference evidence="16 17" key="1">
    <citation type="submission" date="2019-12" db="EMBL/GenBank/DDBJ databases">
        <authorList>
            <person name="Li J."/>
            <person name="Shi Y."/>
            <person name="Xu G."/>
            <person name="Xiao D."/>
            <person name="Ran X."/>
        </authorList>
    </citation>
    <scope>NUCLEOTIDE SEQUENCE [LARGE SCALE GENOMIC DNA]</scope>
    <source>
        <strain evidence="16 17">JCM 15915</strain>
    </source>
</reference>
<feature type="domain" description="Helicase ATP-binding" evidence="14">
    <location>
        <begin position="677"/>
        <end position="838"/>
    </location>
</feature>
<proteinExistence type="inferred from homology"/>
<evidence type="ECO:0000256" key="10">
    <source>
        <dbReference type="ARBA" id="ARBA00061104"/>
    </source>
</evidence>
<dbReference type="SMART" id="SM00487">
    <property type="entry name" value="DEXDc"/>
    <property type="match status" value="1"/>
</dbReference>
<dbReference type="GO" id="GO:0016787">
    <property type="term" value="F:hydrolase activity"/>
    <property type="evidence" value="ECO:0007669"/>
    <property type="project" value="UniProtKB-KW"/>
</dbReference>
<dbReference type="CDD" id="cd17991">
    <property type="entry name" value="DEXHc_TRCF"/>
    <property type="match status" value="1"/>
</dbReference>
<dbReference type="GO" id="GO:0006355">
    <property type="term" value="P:regulation of DNA-templated transcription"/>
    <property type="evidence" value="ECO:0007669"/>
    <property type="project" value="UniProtKB-UniRule"/>
</dbReference>
<dbReference type="InterPro" id="IPR011545">
    <property type="entry name" value="DEAD/DEAH_box_helicase_dom"/>
</dbReference>
<feature type="domain" description="Helicase C-terminal" evidence="15">
    <location>
        <begin position="863"/>
        <end position="1013"/>
    </location>
</feature>
<dbReference type="InterPro" id="IPR005118">
    <property type="entry name" value="TRCF_C"/>
</dbReference>
<dbReference type="InterPro" id="IPR001650">
    <property type="entry name" value="Helicase_C-like"/>
</dbReference>
<dbReference type="AlphaFoldDB" id="A0A7K1LIG1"/>
<dbReference type="Pfam" id="PF00271">
    <property type="entry name" value="Helicase_C"/>
    <property type="match status" value="1"/>
</dbReference>
<dbReference type="InterPro" id="IPR036101">
    <property type="entry name" value="CarD-like/TRCF_RID_sf"/>
</dbReference>
<dbReference type="SMART" id="SM00490">
    <property type="entry name" value="HELICc"/>
    <property type="match status" value="1"/>
</dbReference>